<comment type="similarity">
    <text evidence="2">Belongs to the glycosyltransferase 2 family.</text>
</comment>
<dbReference type="PANTHER" id="PTHR43179">
    <property type="entry name" value="RHAMNOSYLTRANSFERASE WBBL"/>
    <property type="match status" value="1"/>
</dbReference>
<feature type="domain" description="Glycosyltransferase 2-like" evidence="5">
    <location>
        <begin position="11"/>
        <end position="131"/>
    </location>
</feature>
<dbReference type="RefSeq" id="WP_074477005.1">
    <property type="nucleotide sequence ID" value="NZ_FMCT01000012.1"/>
</dbReference>
<dbReference type="Gene3D" id="3.90.550.10">
    <property type="entry name" value="Spore Coat Polysaccharide Biosynthesis Protein SpsA, Chain A"/>
    <property type="match status" value="1"/>
</dbReference>
<keyword evidence="3" id="KW-0328">Glycosyltransferase</keyword>
<dbReference type="PANTHER" id="PTHR43179:SF12">
    <property type="entry name" value="GALACTOFURANOSYLTRANSFERASE GLFT2"/>
    <property type="match status" value="1"/>
</dbReference>
<dbReference type="AlphaFoldDB" id="A0A1C5AEE6"/>
<keyword evidence="7" id="KW-1185">Reference proteome</keyword>
<sequence length="337" mass="37419">MTSGRPRVATVTVTTNESKWLRRCLGALVDSDTEGFDLDVHLIDNASTDGSAELVAREFPSVKVTRNPTNLGFAGANNVGIRAALAAGADYVFLVNPDTWTPPRLVRAMVEFAERWPEYGIVGPLQYRYDAESTELVEFNDWTNTALWLGEQHAFAGDGMAHPSPAGSPQGRAPRTLEHAYVQGAALFARVAMLREVGVFDEVFHTYYEEVDLCRRARWAGWRVALLLDEGLQHHGGGGAATRSAYTRVHMRRNRYYYLLTDVDWHPTKATRLAARWLVADLVGRTVVGRVDPMTGARETLAAVRWLAGHAPTIAERRRSHRALRAGRTPARREVAS</sequence>
<dbReference type="InterPro" id="IPR029044">
    <property type="entry name" value="Nucleotide-diphossugar_trans"/>
</dbReference>
<comment type="pathway">
    <text evidence="1">Cell wall biogenesis; cell wall polysaccharide biosynthesis.</text>
</comment>
<evidence type="ECO:0000313" key="7">
    <source>
        <dbReference type="Proteomes" id="UP000183585"/>
    </source>
</evidence>
<proteinExistence type="inferred from homology"/>
<dbReference type="Pfam" id="PF00535">
    <property type="entry name" value="Glycos_transf_2"/>
    <property type="match status" value="1"/>
</dbReference>
<name>A0A1C5AEE6_9ACTN</name>
<dbReference type="GO" id="GO:0016757">
    <property type="term" value="F:glycosyltransferase activity"/>
    <property type="evidence" value="ECO:0007669"/>
    <property type="project" value="UniProtKB-KW"/>
</dbReference>
<accession>A0A1C5AEE6</accession>
<evidence type="ECO:0000256" key="1">
    <source>
        <dbReference type="ARBA" id="ARBA00004776"/>
    </source>
</evidence>
<dbReference type="SUPFAM" id="SSF53448">
    <property type="entry name" value="Nucleotide-diphospho-sugar transferases"/>
    <property type="match status" value="1"/>
</dbReference>
<evidence type="ECO:0000256" key="2">
    <source>
        <dbReference type="ARBA" id="ARBA00006739"/>
    </source>
</evidence>
<evidence type="ECO:0000256" key="4">
    <source>
        <dbReference type="ARBA" id="ARBA00022679"/>
    </source>
</evidence>
<evidence type="ECO:0000313" key="6">
    <source>
        <dbReference type="EMBL" id="SCF43394.1"/>
    </source>
</evidence>
<keyword evidence="4" id="KW-0808">Transferase</keyword>
<dbReference type="Proteomes" id="UP000183585">
    <property type="component" value="Unassembled WGS sequence"/>
</dbReference>
<protein>
    <recommendedName>
        <fullName evidence="5">Glycosyltransferase 2-like domain-containing protein</fullName>
    </recommendedName>
</protein>
<dbReference type="CDD" id="cd04186">
    <property type="entry name" value="GT_2_like_c"/>
    <property type="match status" value="1"/>
</dbReference>
<gene>
    <name evidence="6" type="ORF">GA0070563_112231</name>
</gene>
<evidence type="ECO:0000256" key="3">
    <source>
        <dbReference type="ARBA" id="ARBA00022676"/>
    </source>
</evidence>
<evidence type="ECO:0000259" key="5">
    <source>
        <dbReference type="Pfam" id="PF00535"/>
    </source>
</evidence>
<organism evidence="6 7">
    <name type="scientific">Micromonospora carbonacea</name>
    <dbReference type="NCBI Taxonomy" id="47853"/>
    <lineage>
        <taxon>Bacteria</taxon>
        <taxon>Bacillati</taxon>
        <taxon>Actinomycetota</taxon>
        <taxon>Actinomycetes</taxon>
        <taxon>Micromonosporales</taxon>
        <taxon>Micromonosporaceae</taxon>
        <taxon>Micromonospora</taxon>
    </lineage>
</organism>
<dbReference type="EMBL" id="FMCT01000012">
    <property type="protein sequence ID" value="SCF43394.1"/>
    <property type="molecule type" value="Genomic_DNA"/>
</dbReference>
<reference evidence="7" key="1">
    <citation type="submission" date="2016-06" db="EMBL/GenBank/DDBJ databases">
        <authorList>
            <person name="Varghese N."/>
            <person name="Submissions Spin"/>
        </authorList>
    </citation>
    <scope>NUCLEOTIDE SEQUENCE [LARGE SCALE GENOMIC DNA]</scope>
    <source>
        <strain evidence="7">DSM 43168</strain>
    </source>
</reference>
<dbReference type="InterPro" id="IPR001173">
    <property type="entry name" value="Glyco_trans_2-like"/>
</dbReference>